<proteinExistence type="inferred from homology"/>
<evidence type="ECO:0000256" key="1">
    <source>
        <dbReference type="ARBA" id="ARBA00005417"/>
    </source>
</evidence>
<dbReference type="Pfam" id="PF00005">
    <property type="entry name" value="ABC_tran"/>
    <property type="match status" value="1"/>
</dbReference>
<dbReference type="InterPro" id="IPR017871">
    <property type="entry name" value="ABC_transporter-like_CS"/>
</dbReference>
<dbReference type="GO" id="GO:0015807">
    <property type="term" value="P:L-amino acid transport"/>
    <property type="evidence" value="ECO:0007669"/>
    <property type="project" value="TreeGrafter"/>
</dbReference>
<evidence type="ECO:0000313" key="7">
    <source>
        <dbReference type="Proteomes" id="UP000183263"/>
    </source>
</evidence>
<dbReference type="EMBL" id="FNDN01000006">
    <property type="protein sequence ID" value="SDI27897.1"/>
    <property type="molecule type" value="Genomic_DNA"/>
</dbReference>
<dbReference type="SMART" id="SM00382">
    <property type="entry name" value="AAA"/>
    <property type="match status" value="1"/>
</dbReference>
<comment type="similarity">
    <text evidence="1">Belongs to the ABC transporter superfamily.</text>
</comment>
<sequence length="252" mass="25709">MTGHGVTTAATAAAVTGGAESTPILELVGVRAGYGPVQVLHGIELALTPGTVLALLGPNGGGKTSTLKVCSGLLPLTGGELRLAGRVVNGVDPGALARLGICSIPEGRGIFPNLTVRENLWLATGTGTGLDRLESVAYSRFPILGQRRGQLAGSMSGGEQQMLALSRALATDPTILLLDELSMGLAPRVVAEMYEIVAQLAAEGLSIVVAEQFARAVLPIADTAALILQGRVARIGAPLEIDRELSTGYLGG</sequence>
<keyword evidence="3" id="KW-0547">Nucleotide-binding</keyword>
<protein>
    <submittedName>
        <fullName evidence="6">Branched-chain amino acid transport system ATP-binding protein</fullName>
    </submittedName>
</protein>
<dbReference type="PANTHER" id="PTHR43820:SF4">
    <property type="entry name" value="HIGH-AFFINITY BRANCHED-CHAIN AMINO ACID TRANSPORT ATP-BINDING PROTEIN LIVF"/>
    <property type="match status" value="1"/>
</dbReference>
<dbReference type="PANTHER" id="PTHR43820">
    <property type="entry name" value="HIGH-AFFINITY BRANCHED-CHAIN AMINO ACID TRANSPORT ATP-BINDING PROTEIN LIVF"/>
    <property type="match status" value="1"/>
</dbReference>
<dbReference type="PROSITE" id="PS50893">
    <property type="entry name" value="ABC_TRANSPORTER_2"/>
    <property type="match status" value="1"/>
</dbReference>
<dbReference type="PROSITE" id="PS00211">
    <property type="entry name" value="ABC_TRANSPORTER_1"/>
    <property type="match status" value="1"/>
</dbReference>
<dbReference type="SUPFAM" id="SSF52540">
    <property type="entry name" value="P-loop containing nucleoside triphosphate hydrolases"/>
    <property type="match status" value="1"/>
</dbReference>
<dbReference type="Gene3D" id="3.40.50.300">
    <property type="entry name" value="P-loop containing nucleotide triphosphate hydrolases"/>
    <property type="match status" value="1"/>
</dbReference>
<dbReference type="OrthoDB" id="5179231at2"/>
<dbReference type="InterPro" id="IPR003439">
    <property type="entry name" value="ABC_transporter-like_ATP-bd"/>
</dbReference>
<gene>
    <name evidence="6" type="ORF">SAMN05444695_106118</name>
</gene>
<dbReference type="GO" id="GO:0015658">
    <property type="term" value="F:branched-chain amino acid transmembrane transporter activity"/>
    <property type="evidence" value="ECO:0007669"/>
    <property type="project" value="TreeGrafter"/>
</dbReference>
<keyword evidence="7" id="KW-1185">Reference proteome</keyword>
<dbReference type="CDD" id="cd03224">
    <property type="entry name" value="ABC_TM1139_LivF_branched"/>
    <property type="match status" value="1"/>
</dbReference>
<keyword evidence="4 6" id="KW-0067">ATP-binding</keyword>
<organism evidence="6 7">
    <name type="scientific">Rhodococcus triatomae</name>
    <dbReference type="NCBI Taxonomy" id="300028"/>
    <lineage>
        <taxon>Bacteria</taxon>
        <taxon>Bacillati</taxon>
        <taxon>Actinomycetota</taxon>
        <taxon>Actinomycetes</taxon>
        <taxon>Mycobacteriales</taxon>
        <taxon>Nocardiaceae</taxon>
        <taxon>Rhodococcus</taxon>
    </lineage>
</organism>
<dbReference type="Proteomes" id="UP000183263">
    <property type="component" value="Unassembled WGS sequence"/>
</dbReference>
<dbReference type="InterPro" id="IPR003593">
    <property type="entry name" value="AAA+_ATPase"/>
</dbReference>
<accession>A0A1G8JA87</accession>
<dbReference type="InterPro" id="IPR052156">
    <property type="entry name" value="BCAA_Transport_ATP-bd_LivF"/>
</dbReference>
<dbReference type="GO" id="GO:0005524">
    <property type="term" value="F:ATP binding"/>
    <property type="evidence" value="ECO:0007669"/>
    <property type="project" value="UniProtKB-KW"/>
</dbReference>
<evidence type="ECO:0000256" key="5">
    <source>
        <dbReference type="ARBA" id="ARBA00022970"/>
    </source>
</evidence>
<evidence type="ECO:0000313" key="6">
    <source>
        <dbReference type="EMBL" id="SDI27897.1"/>
    </source>
</evidence>
<evidence type="ECO:0000256" key="2">
    <source>
        <dbReference type="ARBA" id="ARBA00022448"/>
    </source>
</evidence>
<dbReference type="InterPro" id="IPR027417">
    <property type="entry name" value="P-loop_NTPase"/>
</dbReference>
<evidence type="ECO:0000256" key="3">
    <source>
        <dbReference type="ARBA" id="ARBA00022741"/>
    </source>
</evidence>
<dbReference type="AlphaFoldDB" id="A0A1G8JA87"/>
<evidence type="ECO:0000256" key="4">
    <source>
        <dbReference type="ARBA" id="ARBA00022840"/>
    </source>
</evidence>
<keyword evidence="2" id="KW-0813">Transport</keyword>
<keyword evidence="5" id="KW-0029">Amino-acid transport</keyword>
<name>A0A1G8JA87_9NOCA</name>
<dbReference type="RefSeq" id="WP_072738397.1">
    <property type="nucleotide sequence ID" value="NZ_CP048813.1"/>
</dbReference>
<reference evidence="6 7" key="1">
    <citation type="submission" date="2016-10" db="EMBL/GenBank/DDBJ databases">
        <authorList>
            <person name="de Groot N.N."/>
        </authorList>
    </citation>
    <scope>NUCLEOTIDE SEQUENCE [LARGE SCALE GENOMIC DNA]</scope>
    <source>
        <strain evidence="6 7">DSM 44892</strain>
    </source>
</reference>
<dbReference type="GO" id="GO:0016887">
    <property type="term" value="F:ATP hydrolysis activity"/>
    <property type="evidence" value="ECO:0007669"/>
    <property type="project" value="InterPro"/>
</dbReference>